<dbReference type="InterPro" id="IPR001926">
    <property type="entry name" value="TrpB-like_PALP"/>
</dbReference>
<organism evidence="3 4">
    <name type="scientific">Tetraparma gracilis</name>
    <dbReference type="NCBI Taxonomy" id="2962635"/>
    <lineage>
        <taxon>Eukaryota</taxon>
        <taxon>Sar</taxon>
        <taxon>Stramenopiles</taxon>
        <taxon>Ochrophyta</taxon>
        <taxon>Bolidophyceae</taxon>
        <taxon>Parmales</taxon>
        <taxon>Triparmaceae</taxon>
        <taxon>Tetraparma</taxon>
    </lineage>
</organism>
<dbReference type="CDD" id="cd01561">
    <property type="entry name" value="CBS_like"/>
    <property type="match status" value="1"/>
</dbReference>
<feature type="domain" description="Tryptophan synthase beta chain-like PALP" evidence="2">
    <location>
        <begin position="2"/>
        <end position="296"/>
    </location>
</feature>
<evidence type="ECO:0000313" key="4">
    <source>
        <dbReference type="Proteomes" id="UP001165060"/>
    </source>
</evidence>
<keyword evidence="4" id="KW-1185">Reference proteome</keyword>
<dbReference type="EMBL" id="BRYB01001127">
    <property type="protein sequence ID" value="GMI43472.1"/>
    <property type="molecule type" value="Genomic_DNA"/>
</dbReference>
<gene>
    <name evidence="3" type="ORF">TeGR_g6161</name>
</gene>
<comment type="cofactor">
    <cofactor evidence="1">
        <name>pyridoxal 5'-phosphate</name>
        <dbReference type="ChEBI" id="CHEBI:597326"/>
    </cofactor>
</comment>
<proteinExistence type="predicted"/>
<dbReference type="Pfam" id="PF00291">
    <property type="entry name" value="PALP"/>
    <property type="match status" value="1"/>
</dbReference>
<dbReference type="PANTHER" id="PTHR10314">
    <property type="entry name" value="CYSTATHIONINE BETA-SYNTHASE"/>
    <property type="match status" value="1"/>
</dbReference>
<evidence type="ECO:0000259" key="2">
    <source>
        <dbReference type="Pfam" id="PF00291"/>
    </source>
</evidence>
<evidence type="ECO:0000256" key="1">
    <source>
        <dbReference type="ARBA" id="ARBA00001933"/>
    </source>
</evidence>
<protein>
    <recommendedName>
        <fullName evidence="2">Tryptophan synthase beta chain-like PALP domain-containing protein</fullName>
    </recommendedName>
</protein>
<dbReference type="InterPro" id="IPR036052">
    <property type="entry name" value="TrpB-like_PALP_sf"/>
</dbReference>
<dbReference type="InterPro" id="IPR001216">
    <property type="entry name" value="P-phosphate_BS"/>
</dbReference>
<evidence type="ECO:0000313" key="3">
    <source>
        <dbReference type="EMBL" id="GMI43472.1"/>
    </source>
</evidence>
<reference evidence="3 4" key="1">
    <citation type="journal article" date="2023" name="Commun. Biol.">
        <title>Genome analysis of Parmales, the sister group of diatoms, reveals the evolutionary specialization of diatoms from phago-mixotrophs to photoautotrophs.</title>
        <authorList>
            <person name="Ban H."/>
            <person name="Sato S."/>
            <person name="Yoshikawa S."/>
            <person name="Yamada K."/>
            <person name="Nakamura Y."/>
            <person name="Ichinomiya M."/>
            <person name="Sato N."/>
            <person name="Blanc-Mathieu R."/>
            <person name="Endo H."/>
            <person name="Kuwata A."/>
            <person name="Ogata H."/>
        </authorList>
    </citation>
    <scope>NUCLEOTIDE SEQUENCE [LARGE SCALE GENOMIC DNA]</scope>
</reference>
<dbReference type="Gene3D" id="3.40.50.1100">
    <property type="match status" value="2"/>
</dbReference>
<accession>A0ABQ6N7V6</accession>
<dbReference type="SUPFAM" id="SSF53686">
    <property type="entry name" value="Tryptophan synthase beta subunit-like PLP-dependent enzymes"/>
    <property type="match status" value="1"/>
</dbReference>
<name>A0ABQ6N7V6_9STRA</name>
<dbReference type="InterPro" id="IPR050214">
    <property type="entry name" value="Cys_Synth/Cystath_Beta-Synth"/>
</dbReference>
<dbReference type="Proteomes" id="UP001165060">
    <property type="component" value="Unassembled WGS sequence"/>
</dbReference>
<sequence>MDTIGHTPLVQVSKLLPSFSGRVLCKMETQNPGGSVKDRIAINILRKAIERGDLKPGMTVVEGTSGNTGIGLAMCCAALGYKLILIMPQVPPMTERFMIARAFGATVHLTAAGKGFAGIKEHYDDLCKEEGMFGAGQFTSKDNPDAHYATTGPEIYEQAGGKVDYFVHGVGTGGCVAGTGKFLKEKNPAVKIIAVEPTESRVHVGEGPSPHSIVGIGAGVITNFFEMDGVALQGAGGAGVVDEFLHASSVEAVDWARKACCLEGMMVGPSAGAALKVAADLAARDEAAGKTIVVLVASHAIRYTSHPLWADVKAEAAKALPAAPDLSPDRETLVYNSMMTEVSF</sequence>
<comment type="caution">
    <text evidence="3">The sequence shown here is derived from an EMBL/GenBank/DDBJ whole genome shotgun (WGS) entry which is preliminary data.</text>
</comment>
<dbReference type="PROSITE" id="PS00901">
    <property type="entry name" value="CYS_SYNTHASE"/>
    <property type="match status" value="1"/>
</dbReference>